<dbReference type="InterPro" id="IPR040911">
    <property type="entry name" value="Exostosin_GT47"/>
</dbReference>
<gene>
    <name evidence="2" type="ORF">CTOB1V02_LOCUS6195</name>
</gene>
<reference evidence="2" key="1">
    <citation type="submission" date="2020-11" db="EMBL/GenBank/DDBJ databases">
        <authorList>
            <person name="Tran Van P."/>
        </authorList>
    </citation>
    <scope>NUCLEOTIDE SEQUENCE</scope>
</reference>
<dbReference type="OrthoDB" id="1924787at2759"/>
<sequence length="109" mass="12241">MPADCPSQFDASSSESDFLPRTGCVPVVLANGWVLPFHENIDWNKAAFVADERTLFQLSQINTMSESLERPAHLQTRSHKDFTTGIVPGWRRIDSGVFIQPRRVEAPLT</sequence>
<dbReference type="Pfam" id="PF03016">
    <property type="entry name" value="Exostosin_GT47"/>
    <property type="match status" value="1"/>
</dbReference>
<proteinExistence type="predicted"/>
<evidence type="ECO:0000259" key="1">
    <source>
        <dbReference type="Pfam" id="PF03016"/>
    </source>
</evidence>
<accession>A0A7R8WFQ3</accession>
<feature type="non-terminal residue" evidence="2">
    <location>
        <position position="1"/>
    </location>
</feature>
<protein>
    <recommendedName>
        <fullName evidence="1">Exostosin GT47 domain-containing protein</fullName>
    </recommendedName>
</protein>
<dbReference type="EMBL" id="OB661474">
    <property type="protein sequence ID" value="CAD7228308.1"/>
    <property type="molecule type" value="Genomic_DNA"/>
</dbReference>
<feature type="domain" description="Exostosin GT47" evidence="1">
    <location>
        <begin position="21"/>
        <end position="61"/>
    </location>
</feature>
<evidence type="ECO:0000313" key="2">
    <source>
        <dbReference type="EMBL" id="CAD7228308.1"/>
    </source>
</evidence>
<name>A0A7R8WFQ3_9CRUS</name>
<organism evidence="2">
    <name type="scientific">Cyprideis torosa</name>
    <dbReference type="NCBI Taxonomy" id="163714"/>
    <lineage>
        <taxon>Eukaryota</taxon>
        <taxon>Metazoa</taxon>
        <taxon>Ecdysozoa</taxon>
        <taxon>Arthropoda</taxon>
        <taxon>Crustacea</taxon>
        <taxon>Oligostraca</taxon>
        <taxon>Ostracoda</taxon>
        <taxon>Podocopa</taxon>
        <taxon>Podocopida</taxon>
        <taxon>Cytherocopina</taxon>
        <taxon>Cytheroidea</taxon>
        <taxon>Cytherideidae</taxon>
        <taxon>Cyprideis</taxon>
    </lineage>
</organism>
<dbReference type="AlphaFoldDB" id="A0A7R8WFQ3"/>